<dbReference type="InterPro" id="IPR014729">
    <property type="entry name" value="Rossmann-like_a/b/a_fold"/>
</dbReference>
<gene>
    <name evidence="1" type="ORF">PCO31010_03819</name>
</gene>
<proteinExistence type="predicted"/>
<dbReference type="Proteomes" id="UP000343335">
    <property type="component" value="Unassembled WGS sequence"/>
</dbReference>
<evidence type="ECO:0008006" key="3">
    <source>
        <dbReference type="Google" id="ProtNLM"/>
    </source>
</evidence>
<dbReference type="Gene3D" id="3.40.50.620">
    <property type="entry name" value="HUPs"/>
    <property type="match status" value="1"/>
</dbReference>
<organism evidence="1 2">
    <name type="scientific">Pandoraea commovens</name>
    <dbReference type="NCBI Taxonomy" id="2508289"/>
    <lineage>
        <taxon>Bacteria</taxon>
        <taxon>Pseudomonadati</taxon>
        <taxon>Pseudomonadota</taxon>
        <taxon>Betaproteobacteria</taxon>
        <taxon>Burkholderiales</taxon>
        <taxon>Burkholderiaceae</taxon>
        <taxon>Pandoraea</taxon>
    </lineage>
</organism>
<dbReference type="SUPFAM" id="SSF52402">
    <property type="entry name" value="Adenine nucleotide alpha hydrolases-like"/>
    <property type="match status" value="1"/>
</dbReference>
<sequence length="285" mass="32294">MSDLTSYRLAGPAQICFSGGRTSGYMLHQILLANGSIPDDCHVVFQNTGKEREETLAFINACSIHWHVPIRWIEWDGFENGSRSRCLWREVNFETASRKGEPFERMIDALGILPNPVARTCTANLKVKTGKAFMKSLGYDEWDNVMGIRADEPRRVARLRAPGRDNNGGIPNLPLANSRITKPAVLEFWKHQPFDLELDPQGDLGNCDLCFLKARHKIVYALTQEPGRVVWWAAQESRPAGATFRNDRPRYTELGREAEFFTKQIPFDFQEVDGDEALIDCMCGD</sequence>
<name>A0A5E4XC81_9BURK</name>
<accession>A0A5E4XC81</accession>
<dbReference type="OrthoDB" id="6258822at2"/>
<protein>
    <recommendedName>
        <fullName evidence="3">Nin-like protein</fullName>
    </recommendedName>
</protein>
<reference evidence="1 2" key="1">
    <citation type="submission" date="2019-08" db="EMBL/GenBank/DDBJ databases">
        <authorList>
            <person name="Peeters C."/>
        </authorList>
    </citation>
    <scope>NUCLEOTIDE SEQUENCE [LARGE SCALE GENOMIC DNA]</scope>
    <source>
        <strain evidence="1 2">LMG 31010</strain>
    </source>
</reference>
<dbReference type="EMBL" id="CABPSA010000007">
    <property type="protein sequence ID" value="VVE34021.1"/>
    <property type="molecule type" value="Genomic_DNA"/>
</dbReference>
<evidence type="ECO:0000313" key="1">
    <source>
        <dbReference type="EMBL" id="VVE34021.1"/>
    </source>
</evidence>
<dbReference type="RefSeq" id="WP_150665625.1">
    <property type="nucleotide sequence ID" value="NZ_CABPSA010000007.1"/>
</dbReference>
<evidence type="ECO:0000313" key="2">
    <source>
        <dbReference type="Proteomes" id="UP000343335"/>
    </source>
</evidence>
<dbReference type="AlphaFoldDB" id="A0A5E4XC81"/>